<protein>
    <submittedName>
        <fullName evidence="1">Uncharacterized protein</fullName>
    </submittedName>
</protein>
<dbReference type="Proteomes" id="UP000263268">
    <property type="component" value="Unassembled WGS sequence"/>
</dbReference>
<name>A0A3D6BS94_9FLAO</name>
<dbReference type="AlphaFoldDB" id="A0A3D6BS94"/>
<comment type="caution">
    <text evidence="1">The sequence shown here is derived from an EMBL/GenBank/DDBJ whole genome shotgun (WGS) entry which is preliminary data.</text>
</comment>
<proteinExistence type="predicted"/>
<gene>
    <name evidence="1" type="ORF">DHV22_07935</name>
</gene>
<reference evidence="1 2" key="1">
    <citation type="journal article" date="2018" name="Nat. Biotechnol.">
        <title>A standardized bacterial taxonomy based on genome phylogeny substantially revises the tree of life.</title>
        <authorList>
            <person name="Parks D.H."/>
            <person name="Chuvochina M."/>
            <person name="Waite D.W."/>
            <person name="Rinke C."/>
            <person name="Skarshewski A."/>
            <person name="Chaumeil P.A."/>
            <person name="Hugenholtz P."/>
        </authorList>
    </citation>
    <scope>NUCLEOTIDE SEQUENCE [LARGE SCALE GENOMIC DNA]</scope>
    <source>
        <strain evidence="1">UBA10227</strain>
    </source>
</reference>
<evidence type="ECO:0000313" key="2">
    <source>
        <dbReference type="Proteomes" id="UP000263268"/>
    </source>
</evidence>
<evidence type="ECO:0000313" key="1">
    <source>
        <dbReference type="EMBL" id="HCY81517.1"/>
    </source>
</evidence>
<sequence length="80" mass="9499">MSNKKLSIQLNTFVYRNDVHTVPQEINARQKVTFVKDEFIKDKVVMNLTSDVYIHAPNHDVYFDKEQLKEILEFLINDKT</sequence>
<accession>A0A3D6BS94</accession>
<dbReference type="EMBL" id="DPRK01000128">
    <property type="protein sequence ID" value="HCY81517.1"/>
    <property type="molecule type" value="Genomic_DNA"/>
</dbReference>
<organism evidence="1 2">
    <name type="scientific">Xanthomarina gelatinilytica</name>
    <dbReference type="NCBI Taxonomy" id="1137281"/>
    <lineage>
        <taxon>Bacteria</taxon>
        <taxon>Pseudomonadati</taxon>
        <taxon>Bacteroidota</taxon>
        <taxon>Flavobacteriia</taxon>
        <taxon>Flavobacteriales</taxon>
        <taxon>Flavobacteriaceae</taxon>
        <taxon>Xanthomarina</taxon>
    </lineage>
</organism>